<dbReference type="InterPro" id="IPR051692">
    <property type="entry name" value="OMP-like"/>
</dbReference>
<keyword evidence="2" id="KW-0732">Signal</keyword>
<organism evidence="3 6">
    <name type="scientific">Bradyrhizobium guangdongense</name>
    <dbReference type="NCBI Taxonomy" id="1325090"/>
    <lineage>
        <taxon>Bacteria</taxon>
        <taxon>Pseudomonadati</taxon>
        <taxon>Pseudomonadota</taxon>
        <taxon>Alphaproteobacteria</taxon>
        <taxon>Hyphomicrobiales</taxon>
        <taxon>Nitrobacteraceae</taxon>
        <taxon>Bradyrhizobium</taxon>
    </lineage>
</organism>
<dbReference type="PANTHER" id="PTHR34001">
    <property type="entry name" value="BLL7405 PROTEIN"/>
    <property type="match status" value="1"/>
</dbReference>
<dbReference type="PANTHER" id="PTHR34001:SF3">
    <property type="entry name" value="BLL7405 PROTEIN"/>
    <property type="match status" value="1"/>
</dbReference>
<reference evidence="4 5" key="2">
    <citation type="submission" date="2018-06" db="EMBL/GenBank/DDBJ databases">
        <title>Comparative genomics of rhizobia nodulating Arachis hypogaea in China.</title>
        <authorList>
            <person name="Li Y."/>
        </authorList>
    </citation>
    <scope>NUCLEOTIDE SEQUENCE [LARGE SCALE GENOMIC DNA]</scope>
    <source>
        <strain evidence="4 5">CCBAU 51658</strain>
    </source>
</reference>
<reference evidence="3" key="3">
    <citation type="submission" date="2022-12" db="EMBL/GenBank/DDBJ databases">
        <authorList>
            <person name="Sun Q."/>
            <person name="Zhou Y."/>
        </authorList>
    </citation>
    <scope>NUCLEOTIDE SEQUENCE</scope>
    <source>
        <strain evidence="3">CGMCC 1.15034</strain>
    </source>
</reference>
<sequence>MKALIKSIVTATVASLAFAGAAAAADLAARPYTKAPPPVAAAIYDWSGIYVGGAAGGIWNTTNGDFYNFPGFGWRTDSHSDWTAGGFAGIQKQWNHVVFGVEGGWNAVGNGWGSTIANGIAGPCGFVAGIQSCQARIRDIGYIGGRLGWAWDRWMVYGQGGFARAHIESQGLINATGLAFSPASADHNGWYAGAGFDYAVLDYLILGVDYKHYEFDTVQHNCAGCFADNRNVNAKADSVMGRISFKFNPWPGAVVARY</sequence>
<dbReference type="InterPro" id="IPR011250">
    <property type="entry name" value="OMP/PagP_B-barrel"/>
</dbReference>
<dbReference type="Gene3D" id="2.40.160.20">
    <property type="match status" value="1"/>
</dbReference>
<evidence type="ECO:0000313" key="3">
    <source>
        <dbReference type="EMBL" id="GGI28898.1"/>
    </source>
</evidence>
<evidence type="ECO:0000313" key="4">
    <source>
        <dbReference type="EMBL" id="QOZ63420.1"/>
    </source>
</evidence>
<evidence type="ECO:0000256" key="1">
    <source>
        <dbReference type="ARBA" id="ARBA00038306"/>
    </source>
</evidence>
<comment type="similarity">
    <text evidence="1">Belongs to the Omp25/RopB family.</text>
</comment>
<gene>
    <name evidence="3" type="ORF">GCM10010987_51700</name>
    <name evidence="4" type="ORF">XH86_35345</name>
</gene>
<dbReference type="Proteomes" id="UP000625079">
    <property type="component" value="Unassembled WGS sequence"/>
</dbReference>
<accession>A0A410VFD2</accession>
<dbReference type="AlphaFoldDB" id="A0A410VFD2"/>
<dbReference type="SUPFAM" id="SSF56925">
    <property type="entry name" value="OMPA-like"/>
    <property type="match status" value="1"/>
</dbReference>
<name>A0A410VFD2_9BRAD</name>
<reference evidence="3" key="1">
    <citation type="journal article" date="2014" name="Int. J. Syst. Evol. Microbiol.">
        <title>Complete genome sequence of Corynebacterium casei LMG S-19264T (=DSM 44701T), isolated from a smear-ripened cheese.</title>
        <authorList>
            <consortium name="US DOE Joint Genome Institute (JGI-PGF)"/>
            <person name="Walter F."/>
            <person name="Albersmeier A."/>
            <person name="Kalinowski J."/>
            <person name="Ruckert C."/>
        </authorList>
    </citation>
    <scope>NUCLEOTIDE SEQUENCE</scope>
    <source>
        <strain evidence="3">CGMCC 1.15034</strain>
    </source>
</reference>
<feature type="signal peptide" evidence="2">
    <location>
        <begin position="1"/>
        <end position="24"/>
    </location>
</feature>
<keyword evidence="5" id="KW-1185">Reference proteome</keyword>
<protein>
    <submittedName>
        <fullName evidence="3">Membrane protein</fullName>
    </submittedName>
</protein>
<evidence type="ECO:0000256" key="2">
    <source>
        <dbReference type="SAM" id="SignalP"/>
    </source>
</evidence>
<dbReference type="Proteomes" id="UP000593880">
    <property type="component" value="Chromosome"/>
</dbReference>
<dbReference type="RefSeq" id="WP_128969006.1">
    <property type="nucleotide sequence ID" value="NZ_BMHC01000013.1"/>
</dbReference>
<evidence type="ECO:0000313" key="5">
    <source>
        <dbReference type="Proteomes" id="UP000593880"/>
    </source>
</evidence>
<dbReference type="OrthoDB" id="9815357at2"/>
<evidence type="ECO:0000313" key="6">
    <source>
        <dbReference type="Proteomes" id="UP000625079"/>
    </source>
</evidence>
<dbReference type="EMBL" id="BMHC01000013">
    <property type="protein sequence ID" value="GGI28898.1"/>
    <property type="molecule type" value="Genomic_DNA"/>
</dbReference>
<proteinExistence type="inferred from homology"/>
<feature type="chain" id="PRO_5044601389" evidence="2">
    <location>
        <begin position="25"/>
        <end position="258"/>
    </location>
</feature>
<dbReference type="EMBL" id="CP030057">
    <property type="protein sequence ID" value="QOZ63420.1"/>
    <property type="molecule type" value="Genomic_DNA"/>
</dbReference>